<dbReference type="STRING" id="28134.SAMN05444288_0671"/>
<comment type="similarity">
    <text evidence="2">Belongs to the SusD family.</text>
</comment>
<dbReference type="InterPro" id="IPR011990">
    <property type="entry name" value="TPR-like_helical_dom_sf"/>
</dbReference>
<dbReference type="Pfam" id="PF07980">
    <property type="entry name" value="SusD_RagB"/>
    <property type="match status" value="1"/>
</dbReference>
<dbReference type="InterPro" id="IPR012944">
    <property type="entry name" value="SusD_RagB_dom"/>
</dbReference>
<evidence type="ECO:0000313" key="8">
    <source>
        <dbReference type="EMBL" id="EFZ37807.1"/>
    </source>
</evidence>
<evidence type="ECO:0000256" key="1">
    <source>
        <dbReference type="ARBA" id="ARBA00004442"/>
    </source>
</evidence>
<keyword evidence="5" id="KW-0998">Cell outer membrane</keyword>
<comment type="caution">
    <text evidence="8">The sequence shown here is derived from an EMBL/GenBank/DDBJ whole genome shotgun (WGS) entry which is preliminary data.</text>
</comment>
<evidence type="ECO:0000256" key="3">
    <source>
        <dbReference type="ARBA" id="ARBA00022729"/>
    </source>
</evidence>
<dbReference type="GO" id="GO:0009279">
    <property type="term" value="C:cell outer membrane"/>
    <property type="evidence" value="ECO:0007669"/>
    <property type="project" value="UniProtKB-SubCell"/>
</dbReference>
<comment type="subcellular location">
    <subcellularLocation>
        <location evidence="1">Cell outer membrane</location>
    </subcellularLocation>
</comment>
<dbReference type="Proteomes" id="UP000005580">
    <property type="component" value="Unassembled WGS sequence"/>
</dbReference>
<evidence type="ECO:0000256" key="4">
    <source>
        <dbReference type="ARBA" id="ARBA00023136"/>
    </source>
</evidence>
<keyword evidence="3" id="KW-0732">Signal</keyword>
<evidence type="ECO:0000256" key="5">
    <source>
        <dbReference type="ARBA" id="ARBA00023237"/>
    </source>
</evidence>
<keyword evidence="9" id="KW-1185">Reference proteome</keyword>
<dbReference type="EMBL" id="AEPE02000002">
    <property type="protein sequence ID" value="EFZ37807.1"/>
    <property type="molecule type" value="Genomic_DNA"/>
</dbReference>
<dbReference type="PROSITE" id="PS51257">
    <property type="entry name" value="PROKAR_LIPOPROTEIN"/>
    <property type="match status" value="1"/>
</dbReference>
<gene>
    <name evidence="8" type="ORF">HMPREF0663_10176</name>
</gene>
<dbReference type="AlphaFoldDB" id="E7RM26"/>
<dbReference type="InterPro" id="IPR033985">
    <property type="entry name" value="SusD-like_N"/>
</dbReference>
<feature type="domain" description="RagB/SusD" evidence="6">
    <location>
        <begin position="320"/>
        <end position="584"/>
    </location>
</feature>
<organism evidence="8 9">
    <name type="scientific">Hoylesella oralis ATCC 33269</name>
    <dbReference type="NCBI Taxonomy" id="873533"/>
    <lineage>
        <taxon>Bacteria</taxon>
        <taxon>Pseudomonadati</taxon>
        <taxon>Bacteroidota</taxon>
        <taxon>Bacteroidia</taxon>
        <taxon>Bacteroidales</taxon>
        <taxon>Prevotellaceae</taxon>
        <taxon>Hoylesella</taxon>
    </lineage>
</organism>
<dbReference type="eggNOG" id="COG1435">
    <property type="taxonomic scope" value="Bacteria"/>
</dbReference>
<evidence type="ECO:0000256" key="2">
    <source>
        <dbReference type="ARBA" id="ARBA00006275"/>
    </source>
</evidence>
<sequence>MKKLHNKLIGASVLLTCTIWSLYGCTDVAEHPDGRLDMEEVFTNPTRVAGYLNSCYIGITRARGDNYGNYTMLASCTDEAHDVKDVIGSVASLWNNGSANAFSNPLAAPEIWNYYEYIRCCNVFLEHIPTARTYSETERQGYEGQAYGLRAYYYLSLIKNYGGVPLILKDTRDDNFDYSSLKRNTFSECVRQIISDCRRVVNNNILGYHSGGSDAERSMMCKGMAYAIMSEAALYAASPLNNDGTLDWSEAAKLCKEAVDSLEAHGYSLYKASTNDGASYNAYDAYFHSKSDVKGISDPETILEARNQMDIWKYQGMPIISGQTYAGSCPSQELIDSYETIDGKQPILGYSDETHLHPIINTEATLYDEHNPYANRDPRMRASVYYHGVPTVPEGSTLVSTADNGNCAISQNNVRYTRTGYYLRKYINCNSNRTLNSDGYFKIFRMAEMYLNYAEAANEATASVAPNEAVDAVNKVRSRVGMPKIPYGLSKEEFRTKVRHERQIELAFEEHRFYDVRRWKILDETGKIITGMKPIKENGKTTFERFVVNRRNAYSDKYLRFAIPGKEVIKLKNKTGLNFQNEGW</sequence>
<name>E7RM26_9BACT</name>
<evidence type="ECO:0000259" key="6">
    <source>
        <dbReference type="Pfam" id="PF07980"/>
    </source>
</evidence>
<reference evidence="8" key="1">
    <citation type="submission" date="2011-01" db="EMBL/GenBank/DDBJ databases">
        <authorList>
            <person name="Muzny D."/>
            <person name="Qin X."/>
            <person name="Buhay C."/>
            <person name="Dugan-Rocha S."/>
            <person name="Ding Y."/>
            <person name="Chen G."/>
            <person name="Hawes A."/>
            <person name="Holder M."/>
            <person name="Jhangiani S."/>
            <person name="Johnson A."/>
            <person name="Khan Z."/>
            <person name="Li Z."/>
            <person name="Liu W."/>
            <person name="Liu X."/>
            <person name="Perez L."/>
            <person name="Shen H."/>
            <person name="Wang Q."/>
            <person name="Watt J."/>
            <person name="Xi L."/>
            <person name="Xin Y."/>
            <person name="Zhou J."/>
            <person name="Deng J."/>
            <person name="Jiang H."/>
            <person name="Liu Y."/>
            <person name="Qu J."/>
            <person name="Song X.-Z."/>
            <person name="Zhang L."/>
            <person name="Villasana D."/>
            <person name="Johnson A."/>
            <person name="Liu J."/>
            <person name="Liyanage D."/>
            <person name="Lorensuhewa L."/>
            <person name="Robinson T."/>
            <person name="Song A."/>
            <person name="Song B.-B."/>
            <person name="Dinh H."/>
            <person name="Thornton R."/>
            <person name="Coyle M."/>
            <person name="Francisco L."/>
            <person name="Jackson L."/>
            <person name="Javaid M."/>
            <person name="Korchina V."/>
            <person name="Kovar C."/>
            <person name="Mata R."/>
            <person name="Mathew T."/>
            <person name="Ngo R."/>
            <person name="Nguyen L."/>
            <person name="Nguyen N."/>
            <person name="Okwuonu G."/>
            <person name="Ongeri F."/>
            <person name="Pham C."/>
            <person name="Simmons D."/>
            <person name="Wilczek-Boney K."/>
            <person name="Hale W."/>
            <person name="Jakkamsetti A."/>
            <person name="Pham P."/>
            <person name="Ruth R."/>
            <person name="San Lucas F."/>
            <person name="Warren J."/>
            <person name="Zhang J."/>
            <person name="Zhao Z."/>
            <person name="Zhou C."/>
            <person name="Zhu D."/>
            <person name="Lee S."/>
            <person name="Bess C."/>
            <person name="Blankenburg K."/>
            <person name="Forbes L."/>
            <person name="Fu Q."/>
            <person name="Gubbala S."/>
            <person name="Hirani K."/>
            <person name="Jayaseelan J.C."/>
            <person name="Lara F."/>
            <person name="Munidasa M."/>
            <person name="Palculict T."/>
            <person name="Patil S."/>
            <person name="Pu L.-L."/>
            <person name="Saada N."/>
            <person name="Tang L."/>
            <person name="Weissenberger G."/>
            <person name="Zhu Y."/>
            <person name="Hemphill L."/>
            <person name="Shang Y."/>
            <person name="Youmans B."/>
            <person name="Ayvaz T."/>
            <person name="Ross M."/>
            <person name="Santibanez J."/>
            <person name="Aqrawi P."/>
            <person name="Gross S."/>
            <person name="Joshi V."/>
            <person name="Fowler G."/>
            <person name="Nazareth L."/>
            <person name="Reid J."/>
            <person name="Worley K."/>
            <person name="Petrosino J."/>
            <person name="Highlander S."/>
            <person name="Gibbs R."/>
        </authorList>
    </citation>
    <scope>NUCLEOTIDE SEQUENCE [LARGE SCALE GENOMIC DNA]</scope>
    <source>
        <strain evidence="8">ATCC 33269</strain>
    </source>
</reference>
<keyword evidence="4" id="KW-0472">Membrane</keyword>
<proteinExistence type="inferred from homology"/>
<evidence type="ECO:0000259" key="7">
    <source>
        <dbReference type="Pfam" id="PF14322"/>
    </source>
</evidence>
<dbReference type="Pfam" id="PF14322">
    <property type="entry name" value="SusD-like_3"/>
    <property type="match status" value="1"/>
</dbReference>
<dbReference type="RefSeq" id="WP_004368847.1">
    <property type="nucleotide sequence ID" value="NZ_GL833119.1"/>
</dbReference>
<dbReference type="Gene3D" id="1.25.40.390">
    <property type="match status" value="1"/>
</dbReference>
<feature type="domain" description="SusD-like N-terminal" evidence="7">
    <location>
        <begin position="78"/>
        <end position="198"/>
    </location>
</feature>
<dbReference type="HOGENOM" id="CLU_015553_0_3_10"/>
<evidence type="ECO:0000313" key="9">
    <source>
        <dbReference type="Proteomes" id="UP000005580"/>
    </source>
</evidence>
<protein>
    <submittedName>
        <fullName evidence="8">SusD family protein</fullName>
    </submittedName>
</protein>
<dbReference type="SUPFAM" id="SSF48452">
    <property type="entry name" value="TPR-like"/>
    <property type="match status" value="1"/>
</dbReference>
<accession>E7RM26</accession>